<dbReference type="SUPFAM" id="SSF52206">
    <property type="entry name" value="Hypothetical protein MTH538"/>
    <property type="match status" value="1"/>
</dbReference>
<proteinExistence type="predicted"/>
<reference evidence="3" key="1">
    <citation type="submission" date="2024-07" db="EMBL/GenBank/DDBJ databases">
        <title>Pseudomonas strain that inhibits Aeromonas fish pathogens.</title>
        <authorList>
            <person name="Wildschutte H."/>
        </authorList>
    </citation>
    <scope>NUCLEOTIDE SEQUENCE [LARGE SCALE GENOMIC DNA]</scope>
    <source>
        <strain evidence="3">n60</strain>
    </source>
</reference>
<name>A0ABV3YLW9_9ACTN</name>
<feature type="domain" description="Thoeris protein ThsB TIR-like" evidence="1">
    <location>
        <begin position="6"/>
        <end position="103"/>
    </location>
</feature>
<dbReference type="InterPro" id="IPR015032">
    <property type="entry name" value="ThsB__TIR-like_domain"/>
</dbReference>
<comment type="caution">
    <text evidence="2">The sequence shown here is derived from an EMBL/GenBank/DDBJ whole genome shotgun (WGS) entry which is preliminary data.</text>
</comment>
<accession>A0ABV3YLW9</accession>
<dbReference type="InterPro" id="IPR036490">
    <property type="entry name" value="ThsB_TIR-like_sf"/>
</dbReference>
<dbReference type="EMBL" id="JBFTEZ010000003">
    <property type="protein sequence ID" value="MEX6465990.1"/>
    <property type="molecule type" value="Genomic_DNA"/>
</dbReference>
<dbReference type="RefSeq" id="WP_061917401.1">
    <property type="nucleotide sequence ID" value="NZ_JALXRZ010000086.1"/>
</dbReference>
<dbReference type="Pfam" id="PF08937">
    <property type="entry name" value="ThsB_TIR"/>
    <property type="match status" value="1"/>
</dbReference>
<organism evidence="2 3">
    <name type="scientific">Dietzia cinnamea</name>
    <dbReference type="NCBI Taxonomy" id="321318"/>
    <lineage>
        <taxon>Bacteria</taxon>
        <taxon>Bacillati</taxon>
        <taxon>Actinomycetota</taxon>
        <taxon>Actinomycetes</taxon>
        <taxon>Mycobacteriales</taxon>
        <taxon>Dietziaceae</taxon>
        <taxon>Dietzia</taxon>
    </lineage>
</organism>
<sequence>MAHRTFFSFHYQRDVQRASVVRNSSKLKPSITPEWIEASLWESAKGTSDEAVKRLIDDALKGTTVTAILIGAQTASRRWVNYEIDRSIERGNGLLGIYIHNIKDFAGDTDFKGTNPLPSGYRTYDWVNDDGYNNLGSWVDDAYDAAH</sequence>
<gene>
    <name evidence="2" type="ORF">AB6N35_16900</name>
</gene>
<evidence type="ECO:0000313" key="2">
    <source>
        <dbReference type="EMBL" id="MEX6465990.1"/>
    </source>
</evidence>
<protein>
    <submittedName>
        <fullName evidence="2">TIR domain-containing protein</fullName>
    </submittedName>
</protein>
<dbReference type="Proteomes" id="UP001560293">
    <property type="component" value="Unassembled WGS sequence"/>
</dbReference>
<keyword evidence="3" id="KW-1185">Reference proteome</keyword>
<evidence type="ECO:0000313" key="3">
    <source>
        <dbReference type="Proteomes" id="UP001560293"/>
    </source>
</evidence>
<evidence type="ECO:0000259" key="1">
    <source>
        <dbReference type="Pfam" id="PF08937"/>
    </source>
</evidence>